<evidence type="ECO:0000256" key="1">
    <source>
        <dbReference type="ARBA" id="ARBA00004370"/>
    </source>
</evidence>
<keyword evidence="2 5" id="KW-0812">Transmembrane</keyword>
<comment type="caution">
    <text evidence="6">The sequence shown here is derived from an EMBL/GenBank/DDBJ whole genome shotgun (WGS) entry which is preliminary data.</text>
</comment>
<keyword evidence="4 5" id="KW-0472">Membrane</keyword>
<evidence type="ECO:0000256" key="2">
    <source>
        <dbReference type="ARBA" id="ARBA00022692"/>
    </source>
</evidence>
<proteinExistence type="predicted"/>
<dbReference type="EMBL" id="CALNXK010000006">
    <property type="protein sequence ID" value="CAH3038285.1"/>
    <property type="molecule type" value="Genomic_DNA"/>
</dbReference>
<comment type="subcellular location">
    <subcellularLocation>
        <location evidence="1">Membrane</location>
    </subcellularLocation>
</comment>
<feature type="transmembrane region" description="Helical" evidence="5">
    <location>
        <begin position="40"/>
        <end position="58"/>
    </location>
</feature>
<name>A0ABN8MXL4_9CNID</name>
<reference evidence="6 7" key="1">
    <citation type="submission" date="2022-05" db="EMBL/GenBank/DDBJ databases">
        <authorList>
            <consortium name="Genoscope - CEA"/>
            <person name="William W."/>
        </authorList>
    </citation>
    <scope>NUCLEOTIDE SEQUENCE [LARGE SCALE GENOMIC DNA]</scope>
</reference>
<feature type="transmembrane region" description="Helical" evidence="5">
    <location>
        <begin position="106"/>
        <end position="127"/>
    </location>
</feature>
<keyword evidence="7" id="KW-1185">Reference proteome</keyword>
<gene>
    <name evidence="6" type="ORF">PLOB_00039742</name>
</gene>
<evidence type="ECO:0000313" key="7">
    <source>
        <dbReference type="Proteomes" id="UP001159405"/>
    </source>
</evidence>
<evidence type="ECO:0000256" key="3">
    <source>
        <dbReference type="ARBA" id="ARBA00022989"/>
    </source>
</evidence>
<accession>A0ABN8MXL4</accession>
<keyword evidence="3 5" id="KW-1133">Transmembrane helix</keyword>
<protein>
    <recommendedName>
        <fullName evidence="8">G-protein coupled receptors family 1 profile domain-containing protein</fullName>
    </recommendedName>
</protein>
<evidence type="ECO:0000313" key="6">
    <source>
        <dbReference type="EMBL" id="CAH3038285.1"/>
    </source>
</evidence>
<dbReference type="InterPro" id="IPR000276">
    <property type="entry name" value="GPCR_Rhodpsn"/>
</dbReference>
<dbReference type="PROSITE" id="PS00237">
    <property type="entry name" value="G_PROTEIN_RECEP_F1_1"/>
    <property type="match status" value="1"/>
</dbReference>
<evidence type="ECO:0000256" key="5">
    <source>
        <dbReference type="SAM" id="Phobius"/>
    </source>
</evidence>
<dbReference type="Proteomes" id="UP001159405">
    <property type="component" value="Unassembled WGS sequence"/>
</dbReference>
<sequence length="143" mass="16095">MVLDSWLDSVYSDDSWKRFHLASCGRPASASHQNQRAHRFTCSGGFLCWALVVPSLFFCRRGSNWPRPYASLADFVTWLFRYGSIINLCSLALDRYMAVLRTKTNALIVSLSVADFCVGAFVVPSLFSCHIRGGCNWPRPYAS</sequence>
<organism evidence="6 7">
    <name type="scientific">Porites lobata</name>
    <dbReference type="NCBI Taxonomy" id="104759"/>
    <lineage>
        <taxon>Eukaryota</taxon>
        <taxon>Metazoa</taxon>
        <taxon>Cnidaria</taxon>
        <taxon>Anthozoa</taxon>
        <taxon>Hexacorallia</taxon>
        <taxon>Scleractinia</taxon>
        <taxon>Fungiina</taxon>
        <taxon>Poritidae</taxon>
        <taxon>Porites</taxon>
    </lineage>
</organism>
<evidence type="ECO:0008006" key="8">
    <source>
        <dbReference type="Google" id="ProtNLM"/>
    </source>
</evidence>
<evidence type="ECO:0000256" key="4">
    <source>
        <dbReference type="ARBA" id="ARBA00023136"/>
    </source>
</evidence>